<reference evidence="6" key="2">
    <citation type="submission" date="2019-10" db="EMBL/GenBank/DDBJ databases">
        <title>Draft genome sequence of Rhodococcus aetherivorans JCM 14343.</title>
        <authorList>
            <person name="Inoue D."/>
            <person name="Nakazawa M."/>
            <person name="Yamamoto N."/>
            <person name="Sei K."/>
            <person name="Ike M."/>
        </authorList>
    </citation>
    <scope>NUCLEOTIDE SEQUENCE</scope>
    <source>
        <strain evidence="6">JCM 14343</strain>
    </source>
</reference>
<dbReference type="EMBL" id="CP106982">
    <property type="protein sequence ID" value="UYF94867.1"/>
    <property type="molecule type" value="Genomic_DNA"/>
</dbReference>
<dbReference type="InterPro" id="IPR051262">
    <property type="entry name" value="SMP-30/CGR1_Lactonase"/>
</dbReference>
<keyword evidence="8" id="KW-1185">Reference proteome</keyword>
<dbReference type="PANTHER" id="PTHR47572">
    <property type="entry name" value="LIPOPROTEIN-RELATED"/>
    <property type="match status" value="1"/>
</dbReference>
<accession>A0A059MJ02</accession>
<dbReference type="GO" id="GO:0016787">
    <property type="term" value="F:hydrolase activity"/>
    <property type="evidence" value="ECO:0007669"/>
    <property type="project" value="UniProtKB-KW"/>
</dbReference>
<accession>A0A0F6VMA0</accession>
<dbReference type="SUPFAM" id="SSF63829">
    <property type="entry name" value="Calcium-dependent phosphotriesterase"/>
    <property type="match status" value="1"/>
</dbReference>
<comment type="similarity">
    <text evidence="1">Belongs to the SMP-30/CGR1 family.</text>
</comment>
<dbReference type="InterPro" id="IPR013658">
    <property type="entry name" value="SGL"/>
</dbReference>
<gene>
    <name evidence="7" type="ORF">OCS65_03550</name>
    <name evidence="6" type="ORF">RAJCM14343_0360</name>
</gene>
<organism evidence="7 9">
    <name type="scientific">Rhodococcus aetherivorans</name>
    <dbReference type="NCBI Taxonomy" id="191292"/>
    <lineage>
        <taxon>Bacteria</taxon>
        <taxon>Bacillati</taxon>
        <taxon>Actinomycetota</taxon>
        <taxon>Actinomycetes</taxon>
        <taxon>Mycobacteriales</taxon>
        <taxon>Nocardiaceae</taxon>
        <taxon>Rhodococcus</taxon>
    </lineage>
</organism>
<name>A0A059MJ02_9NOCA</name>
<dbReference type="Proteomes" id="UP001163947">
    <property type="component" value="Chromosome"/>
</dbReference>
<dbReference type="RefSeq" id="WP_029546534.1">
    <property type="nucleotide sequence ID" value="NZ_BAAAYP010000055.1"/>
</dbReference>
<dbReference type="Proteomes" id="UP000325466">
    <property type="component" value="Unassembled WGS sequence"/>
</dbReference>
<evidence type="ECO:0000256" key="3">
    <source>
        <dbReference type="PIRSR" id="PIRSR605511-1"/>
    </source>
</evidence>
<dbReference type="KEGG" id="rav:AAT18_24590"/>
<dbReference type="InterPro" id="IPR005511">
    <property type="entry name" value="SMP-30"/>
</dbReference>
<dbReference type="AlphaFoldDB" id="A0A059MJ02"/>
<reference evidence="6 8" key="1">
    <citation type="journal article" date="2018" name="Biodegradation">
        <title>1,4-Dioxane degradation characteristics of Rhodococcus aetherivorans JCM 14343.</title>
        <authorList>
            <person name="Inoue D."/>
            <person name="Tsunoda T."/>
            <person name="Yamamoto N."/>
            <person name="Ike M."/>
            <person name="Sei K."/>
        </authorList>
    </citation>
    <scope>NUCLEOTIDE SEQUENCE [LARGE SCALE GENOMIC DNA]</scope>
    <source>
        <strain evidence="6 8">JCM 14343</strain>
    </source>
</reference>
<dbReference type="InterPro" id="IPR011042">
    <property type="entry name" value="6-blade_b-propeller_TolB-like"/>
</dbReference>
<feature type="binding site" evidence="4">
    <location>
        <position position="127"/>
    </location>
    <ligand>
        <name>substrate</name>
    </ligand>
</feature>
<evidence type="ECO:0000256" key="4">
    <source>
        <dbReference type="PIRSR" id="PIRSR605511-2"/>
    </source>
</evidence>
<feature type="binding site" evidence="4">
    <location>
        <position position="159"/>
    </location>
    <ligand>
        <name>a divalent metal cation</name>
        <dbReference type="ChEBI" id="CHEBI:60240"/>
    </ligand>
</feature>
<keyword evidence="4" id="KW-0862">Zinc</keyword>
<dbReference type="PANTHER" id="PTHR47572:SF4">
    <property type="entry name" value="LACTONASE DRP35"/>
    <property type="match status" value="1"/>
</dbReference>
<evidence type="ECO:0000313" key="7">
    <source>
        <dbReference type="EMBL" id="UYF94867.1"/>
    </source>
</evidence>
<dbReference type="GO" id="GO:0046872">
    <property type="term" value="F:metal ion binding"/>
    <property type="evidence" value="ECO:0007669"/>
    <property type="project" value="UniProtKB-KW"/>
</dbReference>
<dbReference type="EMBL" id="BLAH01000007">
    <property type="protein sequence ID" value="GES35116.1"/>
    <property type="molecule type" value="Genomic_DNA"/>
</dbReference>
<feature type="active site" description="Proton donor/acceptor" evidence="3">
    <location>
        <position position="220"/>
    </location>
</feature>
<comment type="cofactor">
    <cofactor evidence="4">
        <name>Zn(2+)</name>
        <dbReference type="ChEBI" id="CHEBI:29105"/>
    </cofactor>
    <text evidence="4">Binds 1 divalent metal cation per subunit.</text>
</comment>
<dbReference type="GeneID" id="83619461"/>
<evidence type="ECO:0000256" key="1">
    <source>
        <dbReference type="ARBA" id="ARBA00008853"/>
    </source>
</evidence>
<evidence type="ECO:0000259" key="5">
    <source>
        <dbReference type="Pfam" id="PF08450"/>
    </source>
</evidence>
<evidence type="ECO:0000313" key="6">
    <source>
        <dbReference type="EMBL" id="GES35116.1"/>
    </source>
</evidence>
<evidence type="ECO:0000313" key="8">
    <source>
        <dbReference type="Proteomes" id="UP000325466"/>
    </source>
</evidence>
<proteinExistence type="inferred from homology"/>
<evidence type="ECO:0000313" key="9">
    <source>
        <dbReference type="Proteomes" id="UP001163947"/>
    </source>
</evidence>
<protein>
    <submittedName>
        <fullName evidence="6">5-valerolactone hydrolase</fullName>
    </submittedName>
    <submittedName>
        <fullName evidence="7">SMP-30/gluconolactonase/LRE family protein</fullName>
    </submittedName>
</protein>
<keyword evidence="2 6" id="KW-0378">Hydrolase</keyword>
<keyword evidence="4" id="KW-0479">Metal-binding</keyword>
<evidence type="ECO:0000256" key="2">
    <source>
        <dbReference type="ARBA" id="ARBA00022801"/>
    </source>
</evidence>
<dbReference type="Pfam" id="PF08450">
    <property type="entry name" value="SGL"/>
    <property type="match status" value="1"/>
</dbReference>
<sequence>MTAGNQDTALQSPIDTVVSDRAFLECPRWHDGRVWVSDLYRHEVISIGADGAVTVEATLPGDEPSGLGWLPDGRLLITAMESGRIMRREHDGEIVVHADLSSVATGKLNDMVVAEDGTAYVGSFGFEFKRDTPIAPANLIRVAPDGSFTVEASDLRFPNGMVITPTGTLIVAESMGNKLTAFDIGSDGRLGGQRTWAAFGPDLPTDSVKAAMSAAAVAPDGICLDSDGAVWVADALNRRVIRVEEGGAITGEVVFPTGVFACMLGGPEGNTLYACAAPNSSEAARRHTRDASLLATRVGATHGGRP</sequence>
<dbReference type="PRINTS" id="PR01790">
    <property type="entry name" value="SMP30FAMILY"/>
</dbReference>
<dbReference type="Gene3D" id="2.120.10.30">
    <property type="entry name" value="TolB, C-terminal domain"/>
    <property type="match status" value="1"/>
</dbReference>
<feature type="binding site" evidence="4">
    <location>
        <position position="25"/>
    </location>
    <ligand>
        <name>a divalent metal cation</name>
        <dbReference type="ChEBI" id="CHEBI:60240"/>
    </ligand>
</feature>
<reference evidence="7" key="3">
    <citation type="submission" date="2022-09" db="EMBL/GenBank/DDBJ databases">
        <title>The genome sequence of Rhodococcus aetherivorans N1.</title>
        <authorList>
            <person name="Jiang W."/>
        </authorList>
    </citation>
    <scope>NUCLEOTIDE SEQUENCE</scope>
    <source>
        <strain evidence="7">N1</strain>
    </source>
</reference>
<feature type="domain" description="SMP-30/Gluconolactonase/LRE-like region" evidence="5">
    <location>
        <begin position="25"/>
        <end position="274"/>
    </location>
</feature>
<feature type="binding site" evidence="4">
    <location>
        <position position="220"/>
    </location>
    <ligand>
        <name>a divalent metal cation</name>
        <dbReference type="ChEBI" id="CHEBI:60240"/>
    </ligand>
</feature>
<feature type="binding site" evidence="4">
    <location>
        <position position="109"/>
    </location>
    <ligand>
        <name>substrate</name>
    </ligand>
</feature>